<dbReference type="Proteomes" id="UP000247233">
    <property type="component" value="Unassembled WGS sequence"/>
</dbReference>
<dbReference type="VEuPathDB" id="FungiDB:BO70DRAFT_393684"/>
<reference evidence="1 2" key="1">
    <citation type="submission" date="2016-12" db="EMBL/GenBank/DDBJ databases">
        <title>The genomes of Aspergillus section Nigri reveals drivers in fungal speciation.</title>
        <authorList>
            <consortium name="DOE Joint Genome Institute"/>
            <person name="Vesth T.C."/>
            <person name="Nybo J."/>
            <person name="Theobald S."/>
            <person name="Brandl J."/>
            <person name="Frisvad J.C."/>
            <person name="Nielsen K.F."/>
            <person name="Lyhne E.K."/>
            <person name="Kogle M.E."/>
            <person name="Kuo A."/>
            <person name="Riley R."/>
            <person name="Clum A."/>
            <person name="Nolan M."/>
            <person name="Lipzen A."/>
            <person name="Salamov A."/>
            <person name="Henrissat B."/>
            <person name="Wiebenga A."/>
            <person name="De Vries R.P."/>
            <person name="Grigoriev I.V."/>
            <person name="Mortensen U.H."/>
            <person name="Andersen M.R."/>
            <person name="Baker S.E."/>
        </authorList>
    </citation>
    <scope>NUCLEOTIDE SEQUENCE [LARGE SCALE GENOMIC DNA]</scope>
    <source>
        <strain evidence="1 2">CBS 117.55</strain>
    </source>
</reference>
<sequence>MQPSKTKYLSVRADFRTDRQCWKGGVLSWEFISERLWNDDDGQKQWRTAFSIARTGCCNYAVLKTADIAGLSTSDKQSIIQSLQGFCVQDLDWDTLVGSFPEPIRQQVPGIFAEAILVKSVVGRFFDKPFWYFDYTPEGCSVPLVEPLQYLYERFKKTNDDSARLWRSETTRLATSADLSQVPDTELGLYTKKEREAGISQLAVYMLSESPLHLLLNEETEYRTNELIEFICYAEELATRLSTTAADLRYRNLTELPPLFTRATEFIQAYHEHNLDLTDPRLDGRRILLLIHPAAVCVVNKDRMEECRMAKAEAVVEHREWTIQDNDRILAENEQKGDARDKVQEEKRYKEMALKDEWNRQQQEEIEKDFVVIIEHGLQ</sequence>
<dbReference type="GeneID" id="37068632"/>
<keyword evidence="2" id="KW-1185">Reference proteome</keyword>
<accession>A0A317WRU3</accession>
<dbReference type="RefSeq" id="XP_025402361.1">
    <property type="nucleotide sequence ID" value="XM_025546395.1"/>
</dbReference>
<dbReference type="OrthoDB" id="4156714at2759"/>
<gene>
    <name evidence="1" type="ORF">BO70DRAFT_393684</name>
</gene>
<evidence type="ECO:0000313" key="2">
    <source>
        <dbReference type="Proteomes" id="UP000247233"/>
    </source>
</evidence>
<evidence type="ECO:0000313" key="1">
    <source>
        <dbReference type="EMBL" id="PWY89174.1"/>
    </source>
</evidence>
<organism evidence="1 2">
    <name type="scientific">Aspergillus heteromorphus CBS 117.55</name>
    <dbReference type="NCBI Taxonomy" id="1448321"/>
    <lineage>
        <taxon>Eukaryota</taxon>
        <taxon>Fungi</taxon>
        <taxon>Dikarya</taxon>
        <taxon>Ascomycota</taxon>
        <taxon>Pezizomycotina</taxon>
        <taxon>Eurotiomycetes</taxon>
        <taxon>Eurotiomycetidae</taxon>
        <taxon>Eurotiales</taxon>
        <taxon>Aspergillaceae</taxon>
        <taxon>Aspergillus</taxon>
        <taxon>Aspergillus subgen. Circumdati</taxon>
    </lineage>
</organism>
<dbReference type="EMBL" id="MSFL01000004">
    <property type="protein sequence ID" value="PWY89174.1"/>
    <property type="molecule type" value="Genomic_DNA"/>
</dbReference>
<dbReference type="STRING" id="1448321.A0A317WRU3"/>
<comment type="caution">
    <text evidence="1">The sequence shown here is derived from an EMBL/GenBank/DDBJ whole genome shotgun (WGS) entry which is preliminary data.</text>
</comment>
<dbReference type="AlphaFoldDB" id="A0A317WRU3"/>
<name>A0A317WRU3_9EURO</name>
<proteinExistence type="predicted"/>
<protein>
    <submittedName>
        <fullName evidence="1">Uncharacterized protein</fullName>
    </submittedName>
</protein>